<evidence type="ECO:0000313" key="8">
    <source>
        <dbReference type="EMBL" id="KAK7694114.1"/>
    </source>
</evidence>
<keyword evidence="9" id="KW-1185">Reference proteome</keyword>
<evidence type="ECO:0000256" key="7">
    <source>
        <dbReference type="SAM" id="MobiDB-lite"/>
    </source>
</evidence>
<feature type="region of interest" description="Disordered" evidence="7">
    <location>
        <begin position="234"/>
        <end position="265"/>
    </location>
</feature>
<name>A0AAW0GSU6_9APHY</name>
<dbReference type="GO" id="GO:0004843">
    <property type="term" value="F:cysteine-type deubiquitinase activity"/>
    <property type="evidence" value="ECO:0007669"/>
    <property type="project" value="UniProtKB-EC"/>
</dbReference>
<keyword evidence="3" id="KW-0645">Protease</keyword>
<evidence type="ECO:0000256" key="1">
    <source>
        <dbReference type="ARBA" id="ARBA00000707"/>
    </source>
</evidence>
<dbReference type="AlphaFoldDB" id="A0AAW0GSU6"/>
<evidence type="ECO:0000313" key="9">
    <source>
        <dbReference type="Proteomes" id="UP001385951"/>
    </source>
</evidence>
<keyword evidence="5" id="KW-0378">Hydrolase</keyword>
<keyword evidence="4" id="KW-0833">Ubl conjugation pathway</keyword>
<evidence type="ECO:0000256" key="5">
    <source>
        <dbReference type="ARBA" id="ARBA00022801"/>
    </source>
</evidence>
<dbReference type="PANTHER" id="PTHR13367">
    <property type="entry name" value="UBIQUITIN THIOESTERASE"/>
    <property type="match status" value="1"/>
</dbReference>
<dbReference type="Proteomes" id="UP001385951">
    <property type="component" value="Unassembled WGS sequence"/>
</dbReference>
<reference evidence="8 9" key="1">
    <citation type="submission" date="2022-09" db="EMBL/GenBank/DDBJ databases">
        <authorList>
            <person name="Palmer J.M."/>
        </authorList>
    </citation>
    <scope>NUCLEOTIDE SEQUENCE [LARGE SCALE GENOMIC DNA]</scope>
    <source>
        <strain evidence="8 9">DSM 7382</strain>
    </source>
</reference>
<comment type="catalytic activity">
    <reaction evidence="1">
        <text>Thiol-dependent hydrolysis of ester, thioester, amide, peptide and isopeptide bonds formed by the C-terminal Gly of ubiquitin (a 76-residue protein attached to proteins as an intracellular targeting signal).</text>
        <dbReference type="EC" id="3.4.19.12"/>
    </reaction>
</comment>
<evidence type="ECO:0000256" key="2">
    <source>
        <dbReference type="ARBA" id="ARBA00012759"/>
    </source>
</evidence>
<evidence type="ECO:0000256" key="3">
    <source>
        <dbReference type="ARBA" id="ARBA00022670"/>
    </source>
</evidence>
<proteinExistence type="predicted"/>
<dbReference type="EC" id="3.4.19.12" evidence="2"/>
<evidence type="ECO:0000256" key="6">
    <source>
        <dbReference type="ARBA" id="ARBA00022807"/>
    </source>
</evidence>
<dbReference type="PANTHER" id="PTHR13367:SF34">
    <property type="match status" value="1"/>
</dbReference>
<keyword evidence="6" id="KW-0788">Thiol protease</keyword>
<evidence type="ECO:0000256" key="4">
    <source>
        <dbReference type="ARBA" id="ARBA00022786"/>
    </source>
</evidence>
<organism evidence="8 9">
    <name type="scientific">Cerrena zonata</name>
    <dbReference type="NCBI Taxonomy" id="2478898"/>
    <lineage>
        <taxon>Eukaryota</taxon>
        <taxon>Fungi</taxon>
        <taxon>Dikarya</taxon>
        <taxon>Basidiomycota</taxon>
        <taxon>Agaricomycotina</taxon>
        <taxon>Agaricomycetes</taxon>
        <taxon>Polyporales</taxon>
        <taxon>Cerrenaceae</taxon>
        <taxon>Cerrena</taxon>
    </lineage>
</organism>
<accession>A0AAW0GSU6</accession>
<dbReference type="InterPro" id="IPR051346">
    <property type="entry name" value="OTU_Deubiquitinase"/>
</dbReference>
<sequence>MLQLDNEALARHWLSLYPKSGTIRAAVFFSEEDELVVVTQNGKNAEPLHSSPFKQRLDECVVYLDDAHTCGTDLKLPRDARAVVTLGPKVTKDRLVQACMRMRKLGHGQSVMFCAPPEIDRRIREITNLSPDVSPRVDNIIRWAISETSSEIERSIPQWAQQGVEHNRRKKAYETYSASSDVETLCDAWRQRESKTLEELYGLQATPDDDTEHPAFQVPDIKSRLESFGISRLSSTGYGEEQEREVSQEVEQEREVERPPKAKPAKPFLHEDVRTFIATGHLNVASGQFIPATNMLQLQSAHLESTWSMGLYMTQDFTRTIQSAGPQSPLDFIRPMNWIISGTDDRKNPIFVVMSPHEVNELLPDIRKSFNSRLHMFNPRVTEWMKSFSDLSFYTISGAIQSSLNLPSREIQSQLSLLSGQVYLDNMEIYYEVERLLRIRRVDRNGSTHMECDGAVLEWIQSYRAE</sequence>
<gene>
    <name evidence="8" type="ORF">QCA50_003690</name>
</gene>
<comment type="caution">
    <text evidence="8">The sequence shown here is derived from an EMBL/GenBank/DDBJ whole genome shotgun (WGS) entry which is preliminary data.</text>
</comment>
<protein>
    <recommendedName>
        <fullName evidence="2">ubiquitinyl hydrolase 1</fullName>
        <ecNumber evidence="2">3.4.19.12</ecNumber>
    </recommendedName>
</protein>
<dbReference type="GO" id="GO:0006508">
    <property type="term" value="P:proteolysis"/>
    <property type="evidence" value="ECO:0007669"/>
    <property type="project" value="UniProtKB-KW"/>
</dbReference>
<feature type="compositionally biased region" description="Basic and acidic residues" evidence="7">
    <location>
        <begin position="244"/>
        <end position="260"/>
    </location>
</feature>
<dbReference type="EMBL" id="JASBNA010000003">
    <property type="protein sequence ID" value="KAK7694114.1"/>
    <property type="molecule type" value="Genomic_DNA"/>
</dbReference>